<proteinExistence type="predicted"/>
<name>A0A565C1E0_9BRAS</name>
<evidence type="ECO:0000259" key="1">
    <source>
        <dbReference type="Pfam" id="PF06075"/>
    </source>
</evidence>
<dbReference type="InterPro" id="IPR010341">
    <property type="entry name" value="DUF936_pln"/>
</dbReference>
<evidence type="ECO:0000313" key="4">
    <source>
        <dbReference type="Proteomes" id="UP000489600"/>
    </source>
</evidence>
<dbReference type="OrthoDB" id="1888344at2759"/>
<dbReference type="PANTHER" id="PTHR31928">
    <property type="entry name" value="EXPRESSED PROTEIN"/>
    <property type="match status" value="1"/>
</dbReference>
<dbReference type="InterPro" id="IPR049172">
    <property type="entry name" value="DUF6857_pln"/>
</dbReference>
<dbReference type="PANTHER" id="PTHR31928:SF7">
    <property type="entry name" value="FACTOR 1-DELTA, PUTATIVE (DUF936)-RELATED"/>
    <property type="match status" value="1"/>
</dbReference>
<sequence>MASLTPGVLSNLLDIAAGNSVSSPPLLSSHRLPLLQVIEIVPCLSDDQQWRSDGFFVKVSDSLHAAYVAVSAGDDANLIRSDDIQLGQLVYICGGLHVEKGCPVPIIRGLKPVPKRRLCIGNPKDLVSSDLLLSFTQFSVSPTTTTKKKSLGETTRRLSLDSAVRRSCWDHSPPVTRRRDTALVLSSPRLKPKLVLSDKNLTKNESPPWKQLNCESPAFRNRNVVKPPASPITMTKSPKDGNKLLSSKAVSSQVAVFKLPMTWSDQRIVWNGLPKTIQFLGKEVSSHRQVAASTAVSALEEAFVMESVLLNLQAFAELCDSSKKLSAGQVVCRFLDIYQSTQNSGKAVHLLLTHNRNNGSCRSAGNRNAASWVQAAVVTGFSQFDLFKEHGKQEDDAVQQDHHHYIVLQNSSEKLNPKETRGPRKLAYNGVKPSSKMKHCSISDTSNLEGKSKLKESAILADELVRVSSLWFLKYLESSLNKGLFSVKKEEANGKESLVIHLKAVNRWLDDLILSRTETSEKVEYLRKKLQRFLLEHIEYAMDGTR</sequence>
<dbReference type="Proteomes" id="UP000489600">
    <property type="component" value="Unassembled WGS sequence"/>
</dbReference>
<evidence type="ECO:0000313" key="3">
    <source>
        <dbReference type="EMBL" id="VVB07459.1"/>
    </source>
</evidence>
<organism evidence="3 4">
    <name type="scientific">Arabis nemorensis</name>
    <dbReference type="NCBI Taxonomy" id="586526"/>
    <lineage>
        <taxon>Eukaryota</taxon>
        <taxon>Viridiplantae</taxon>
        <taxon>Streptophyta</taxon>
        <taxon>Embryophyta</taxon>
        <taxon>Tracheophyta</taxon>
        <taxon>Spermatophyta</taxon>
        <taxon>Magnoliopsida</taxon>
        <taxon>eudicotyledons</taxon>
        <taxon>Gunneridae</taxon>
        <taxon>Pentapetalae</taxon>
        <taxon>rosids</taxon>
        <taxon>malvids</taxon>
        <taxon>Brassicales</taxon>
        <taxon>Brassicaceae</taxon>
        <taxon>Arabideae</taxon>
        <taxon>Arabis</taxon>
    </lineage>
</organism>
<dbReference type="AlphaFoldDB" id="A0A565C1E0"/>
<dbReference type="InterPro" id="IPR048297">
    <property type="entry name" value="DUF936_dom_pln"/>
</dbReference>
<dbReference type="Pfam" id="PF21647">
    <property type="entry name" value="DUF6857"/>
    <property type="match status" value="1"/>
</dbReference>
<comment type="caution">
    <text evidence="3">The sequence shown here is derived from an EMBL/GenBank/DDBJ whole genome shotgun (WGS) entry which is preliminary data.</text>
</comment>
<evidence type="ECO:0000259" key="2">
    <source>
        <dbReference type="Pfam" id="PF21647"/>
    </source>
</evidence>
<accession>A0A565C1E0</accession>
<protein>
    <submittedName>
        <fullName evidence="3">Uncharacterized protein</fullName>
    </submittedName>
</protein>
<feature type="domain" description="DUF6857" evidence="2">
    <location>
        <begin position="262"/>
        <end position="543"/>
    </location>
</feature>
<feature type="domain" description="DUF936" evidence="1">
    <location>
        <begin position="4"/>
        <end position="127"/>
    </location>
</feature>
<dbReference type="EMBL" id="CABITT030000006">
    <property type="protein sequence ID" value="VVB07459.1"/>
    <property type="molecule type" value="Genomic_DNA"/>
</dbReference>
<reference evidence="3" key="1">
    <citation type="submission" date="2019-07" db="EMBL/GenBank/DDBJ databases">
        <authorList>
            <person name="Dittberner H."/>
        </authorList>
    </citation>
    <scope>NUCLEOTIDE SEQUENCE [LARGE SCALE GENOMIC DNA]</scope>
</reference>
<gene>
    <name evidence="3" type="ORF">ANE_LOCUS17903</name>
</gene>
<keyword evidence="4" id="KW-1185">Reference proteome</keyword>
<dbReference type="Pfam" id="PF06075">
    <property type="entry name" value="DUF936"/>
    <property type="match status" value="1"/>
</dbReference>